<keyword evidence="7" id="KW-1185">Reference proteome</keyword>
<sequence length="785" mass="89256">MNQFKKLNVIGLVLLILLTVKISSYGYNNETEIQTVLFAESLIGKPFKQGGNTPEEGFNSTGFIQYVFREKENIVLPGSPSQLWKLGEPIERSEIQPGDVLFFEGSSNLIPAIYKGDNVIIVVATDEGVVERNIVEHSYWRDRYNGVRRYTNIANELNPVAVKALELVESPYELGGNDPNGFDHSGFVQYVFREVKKLDFPKTSNEQWQVGMEVDAIDIESGDVLFFQGSSVRLPGIYIDNDIFVIVTTNGVTVIDLETSDYWKARFLGARRFTKTIIEDSLVSNPIVQKAMDLLGTPYNPDGKSPAEGFNTTNFVRYVFKDTFDIQLSVFSDRIYEVGESISKEELQAGDLVFFQGSSLIPGIYKGNGIFIVQTVTDGVVERDIESEYWSSIYEGAKRFTESDIYYLQPENYREHDNLVIREAMKYLETPYLLGGNTIDGFDCSYLIQTAFRDTKKIYLPRITYNQYEVGETIDYENKRPGDVIYFSGTWQEGISHAAIYLGNNYMIHASGDEGMTTISYLGQYWMNHYTGVKRFDSLSLRLDSKIVEEAYKTLGIPYLAGGNTKEGFDHSGFLQYVMKAGLDIDLPRYSSQQWALGNEIERDDLMIGDALFFEGSNMVLLPGLYIGNEQFIIVTESEGVVIRHLNISDSYWSTRYVGARRYEKIENNHSAVIKAKEYIDALFEDYTTAQFVQKVFYEATDIHLQLPSNAYEQWNLGETILSEALKEGDLMFFRSNLSEDIPSMAGINAGEGSFIILTSTGVKERNLRYHEYWSERYLGARRLL</sequence>
<keyword evidence="3 6" id="KW-0378">Hydrolase</keyword>
<keyword evidence="4" id="KW-0788">Thiol protease</keyword>
<dbReference type="InterPro" id="IPR038765">
    <property type="entry name" value="Papain-like_cys_pep_sf"/>
</dbReference>
<feature type="domain" description="NlpC/P60" evidence="5">
    <location>
        <begin position="29"/>
        <end position="151"/>
    </location>
</feature>
<evidence type="ECO:0000256" key="4">
    <source>
        <dbReference type="ARBA" id="ARBA00022807"/>
    </source>
</evidence>
<evidence type="ECO:0000313" key="7">
    <source>
        <dbReference type="Proteomes" id="UP000198304"/>
    </source>
</evidence>
<evidence type="ECO:0000259" key="5">
    <source>
        <dbReference type="PROSITE" id="PS51935"/>
    </source>
</evidence>
<proteinExistence type="inferred from homology"/>
<dbReference type="PANTHER" id="PTHR47053">
    <property type="entry name" value="MUREIN DD-ENDOPEPTIDASE MEPH-RELATED"/>
    <property type="match status" value="1"/>
</dbReference>
<evidence type="ECO:0000313" key="6">
    <source>
        <dbReference type="EMBL" id="SNS74056.1"/>
    </source>
</evidence>
<dbReference type="Pfam" id="PF00877">
    <property type="entry name" value="NLPC_P60"/>
    <property type="match status" value="6"/>
</dbReference>
<dbReference type="GO" id="GO:0006508">
    <property type="term" value="P:proteolysis"/>
    <property type="evidence" value="ECO:0007669"/>
    <property type="project" value="UniProtKB-KW"/>
</dbReference>
<dbReference type="Proteomes" id="UP000198304">
    <property type="component" value="Unassembled WGS sequence"/>
</dbReference>
<evidence type="ECO:0000256" key="3">
    <source>
        <dbReference type="ARBA" id="ARBA00022801"/>
    </source>
</evidence>
<evidence type="ECO:0000256" key="2">
    <source>
        <dbReference type="ARBA" id="ARBA00022670"/>
    </source>
</evidence>
<feature type="domain" description="NlpC/P60" evidence="5">
    <location>
        <begin position="659"/>
        <end position="785"/>
    </location>
</feature>
<evidence type="ECO:0000256" key="1">
    <source>
        <dbReference type="ARBA" id="ARBA00007074"/>
    </source>
</evidence>
<keyword evidence="2" id="KW-0645">Protease</keyword>
<feature type="domain" description="NlpC/P60" evidence="5">
    <location>
        <begin position="414"/>
        <end position="537"/>
    </location>
</feature>
<reference evidence="6 7" key="1">
    <citation type="submission" date="2017-06" db="EMBL/GenBank/DDBJ databases">
        <authorList>
            <person name="Kim H.J."/>
            <person name="Triplett B.A."/>
        </authorList>
    </citation>
    <scope>NUCLEOTIDE SEQUENCE [LARGE SCALE GENOMIC DNA]</scope>
    <source>
        <strain evidence="6 7">SCA</strain>
    </source>
</reference>
<gene>
    <name evidence="6" type="ORF">SAMN05446037_101929</name>
</gene>
<dbReference type="PROSITE" id="PS51935">
    <property type="entry name" value="NLPC_P60"/>
    <property type="match status" value="6"/>
</dbReference>
<dbReference type="OrthoDB" id="9808890at2"/>
<dbReference type="InterPro" id="IPR000064">
    <property type="entry name" value="NLP_P60_dom"/>
</dbReference>
<dbReference type="SUPFAM" id="SSF54001">
    <property type="entry name" value="Cysteine proteinases"/>
    <property type="match status" value="6"/>
</dbReference>
<protein>
    <submittedName>
        <fullName evidence="6">Cell wall-associated hydrolase, NlpC family</fullName>
    </submittedName>
</protein>
<feature type="domain" description="NlpC/P60" evidence="5">
    <location>
        <begin position="154"/>
        <end position="274"/>
    </location>
</feature>
<dbReference type="RefSeq" id="WP_089284002.1">
    <property type="nucleotide sequence ID" value="NZ_FZOJ01000019.1"/>
</dbReference>
<name>A0A239GXX2_9FIRM</name>
<comment type="similarity">
    <text evidence="1">Belongs to the peptidase C40 family.</text>
</comment>
<feature type="domain" description="NlpC/P60" evidence="5">
    <location>
        <begin position="541"/>
        <end position="664"/>
    </location>
</feature>
<feature type="domain" description="NlpC/P60" evidence="5">
    <location>
        <begin position="281"/>
        <end position="401"/>
    </location>
</feature>
<accession>A0A239GXX2</accession>
<organism evidence="6 7">
    <name type="scientific">Anaerovirgula multivorans</name>
    <dbReference type="NCBI Taxonomy" id="312168"/>
    <lineage>
        <taxon>Bacteria</taxon>
        <taxon>Bacillati</taxon>
        <taxon>Bacillota</taxon>
        <taxon>Clostridia</taxon>
        <taxon>Peptostreptococcales</taxon>
        <taxon>Natronincolaceae</taxon>
        <taxon>Anaerovirgula</taxon>
    </lineage>
</organism>
<dbReference type="AlphaFoldDB" id="A0A239GXX2"/>
<dbReference type="PANTHER" id="PTHR47053:SF1">
    <property type="entry name" value="MUREIN DD-ENDOPEPTIDASE MEPH-RELATED"/>
    <property type="match status" value="1"/>
</dbReference>
<dbReference type="InterPro" id="IPR051202">
    <property type="entry name" value="Peptidase_C40"/>
</dbReference>
<dbReference type="GO" id="GO:0008234">
    <property type="term" value="F:cysteine-type peptidase activity"/>
    <property type="evidence" value="ECO:0007669"/>
    <property type="project" value="UniProtKB-KW"/>
</dbReference>
<dbReference type="Gene3D" id="3.90.1720.10">
    <property type="entry name" value="endopeptidase domain like (from Nostoc punctiforme)"/>
    <property type="match status" value="6"/>
</dbReference>
<dbReference type="EMBL" id="FZOJ01000019">
    <property type="protein sequence ID" value="SNS74056.1"/>
    <property type="molecule type" value="Genomic_DNA"/>
</dbReference>